<accession>A0A1E7JPP2</accession>
<evidence type="ECO:0000256" key="1">
    <source>
        <dbReference type="SAM" id="MobiDB-lite"/>
    </source>
</evidence>
<evidence type="ECO:0000313" key="3">
    <source>
        <dbReference type="Proteomes" id="UP000176087"/>
    </source>
</evidence>
<comment type="caution">
    <text evidence="2">The sequence shown here is derived from an EMBL/GenBank/DDBJ whole genome shotgun (WGS) entry which is preliminary data.</text>
</comment>
<name>A0A1E7JPP2_9ACTN</name>
<keyword evidence="3" id="KW-1185">Reference proteome</keyword>
<proteinExistence type="predicted"/>
<feature type="region of interest" description="Disordered" evidence="1">
    <location>
        <begin position="1"/>
        <end position="20"/>
    </location>
</feature>
<dbReference type="RefSeq" id="WP_070009105.1">
    <property type="nucleotide sequence ID" value="NZ_LJGS01000036.1"/>
</dbReference>
<dbReference type="EMBL" id="LJGT01000038">
    <property type="protein sequence ID" value="OEU90249.1"/>
    <property type="molecule type" value="Genomic_DNA"/>
</dbReference>
<organism evidence="2 3">
    <name type="scientific">Streptomyces abyssalis</name>
    <dbReference type="NCBI Taxonomy" id="933944"/>
    <lineage>
        <taxon>Bacteria</taxon>
        <taxon>Bacillati</taxon>
        <taxon>Actinomycetota</taxon>
        <taxon>Actinomycetes</taxon>
        <taxon>Kitasatosporales</taxon>
        <taxon>Streptomycetaceae</taxon>
        <taxon>Streptomyces</taxon>
    </lineage>
</organism>
<reference evidence="2 3" key="1">
    <citation type="journal article" date="2016" name="Front. Microbiol.">
        <title>Comparative Genomics Analysis of Streptomyces Species Reveals Their Adaptation to the Marine Environment and Their Diversity at the Genomic Level.</title>
        <authorList>
            <person name="Tian X."/>
            <person name="Zhang Z."/>
            <person name="Yang T."/>
            <person name="Chen M."/>
            <person name="Li J."/>
            <person name="Chen F."/>
            <person name="Yang J."/>
            <person name="Li W."/>
            <person name="Zhang B."/>
            <person name="Zhang Z."/>
            <person name="Wu J."/>
            <person name="Zhang C."/>
            <person name="Long L."/>
            <person name="Xiao J."/>
        </authorList>
    </citation>
    <scope>NUCLEOTIDE SEQUENCE [LARGE SCALE GENOMIC DNA]</scope>
    <source>
        <strain evidence="2 3">SCSIO 10390</strain>
    </source>
</reference>
<protein>
    <submittedName>
        <fullName evidence="2">Uncharacterized protein</fullName>
    </submittedName>
</protein>
<dbReference type="OrthoDB" id="4255520at2"/>
<dbReference type="PATRIC" id="fig|933944.5.peg.5456"/>
<dbReference type="Proteomes" id="UP000176087">
    <property type="component" value="Unassembled WGS sequence"/>
</dbReference>
<gene>
    <name evidence="2" type="ORF">AN215_12035</name>
</gene>
<evidence type="ECO:0000313" key="2">
    <source>
        <dbReference type="EMBL" id="OEU90249.1"/>
    </source>
</evidence>
<sequence>MAASIVVHPPAPTGGRRITADRVDGDDLGFARGIADLVEILRRAGLDPDQVRLDDPVLIEWRGGKADVWE</sequence>
<dbReference type="AlphaFoldDB" id="A0A1E7JPP2"/>